<comment type="similarity">
    <text evidence="1">Belongs to the bacterial solute-binding protein 3 family.</text>
</comment>
<feature type="chain" id="PRO_5046039380" evidence="5">
    <location>
        <begin position="21"/>
        <end position="325"/>
    </location>
</feature>
<feature type="signal peptide" evidence="5">
    <location>
        <begin position="1"/>
        <end position="20"/>
    </location>
</feature>
<accession>A0ABU2B939</accession>
<reference evidence="7 8" key="1">
    <citation type="submission" date="2023-07" db="EMBL/GenBank/DDBJ databases">
        <title>Sequencing the genomes of 1000 actinobacteria strains.</title>
        <authorList>
            <person name="Klenk H.-P."/>
        </authorList>
    </citation>
    <scope>NUCLEOTIDE SEQUENCE [LARGE SCALE GENOMIC DNA]</scope>
    <source>
        <strain evidence="7 8">DSM 44508</strain>
    </source>
</reference>
<dbReference type="PANTHER" id="PTHR30085:SF6">
    <property type="entry name" value="ABC TRANSPORTER GLUTAMINE-BINDING PROTEIN GLNH"/>
    <property type="match status" value="1"/>
</dbReference>
<dbReference type="SUPFAM" id="SSF53850">
    <property type="entry name" value="Periplasmic binding protein-like II"/>
    <property type="match status" value="1"/>
</dbReference>
<dbReference type="PROSITE" id="PS51257">
    <property type="entry name" value="PROKAR_LIPOPROTEIN"/>
    <property type="match status" value="1"/>
</dbReference>
<sequence>MRHPLSIIATALLLTSCATPTPQPDTPPTPTVYQPLPQGATIEKPGDKPATEPSTAPLLGSLRPDSRSPAERVPHIVERGRLIVGVDQSQNLLSFRDPTSGQLHGFEVDIAREIARDVFGDPNKIEFRYIDSSNWVLALEKNHIDVAMRTISITRNRQDQVFFSTPYFTGNTRMLVDKSSHIITLDDVDGHPICVTDTSTGAAHARARAPHSDLVVVKSSADCLITLQQNQAKAVITDDTILSGMAAQDPSTTIVGESLNKEHYGIAIAKSGRRHPTDGLIRQINATLERIFTDGTWQHSFDTWFGDYLPYQSPPALNYRKETAQ</sequence>
<dbReference type="EMBL" id="JAVDYF010000001">
    <property type="protein sequence ID" value="MDR7353899.1"/>
    <property type="molecule type" value="Genomic_DNA"/>
</dbReference>
<dbReference type="InterPro" id="IPR051455">
    <property type="entry name" value="Bact_solute-bind_prot3"/>
</dbReference>
<gene>
    <name evidence="7" type="ORF">J2S37_000437</name>
</gene>
<dbReference type="Pfam" id="PF00497">
    <property type="entry name" value="SBP_bac_3"/>
    <property type="match status" value="1"/>
</dbReference>
<feature type="compositionally biased region" description="Pro residues" evidence="4">
    <location>
        <begin position="21"/>
        <end position="30"/>
    </location>
</feature>
<dbReference type="Proteomes" id="UP001183619">
    <property type="component" value="Unassembled WGS sequence"/>
</dbReference>
<evidence type="ECO:0000313" key="7">
    <source>
        <dbReference type="EMBL" id="MDR7353899.1"/>
    </source>
</evidence>
<name>A0ABU2B939_9CORY</name>
<dbReference type="Gene3D" id="3.40.190.10">
    <property type="entry name" value="Periplasmic binding protein-like II"/>
    <property type="match status" value="2"/>
</dbReference>
<evidence type="ECO:0000256" key="2">
    <source>
        <dbReference type="ARBA" id="ARBA00022448"/>
    </source>
</evidence>
<evidence type="ECO:0000256" key="1">
    <source>
        <dbReference type="ARBA" id="ARBA00010333"/>
    </source>
</evidence>
<keyword evidence="3 5" id="KW-0732">Signal</keyword>
<feature type="domain" description="Solute-binding protein family 3/N-terminal" evidence="6">
    <location>
        <begin position="81"/>
        <end position="308"/>
    </location>
</feature>
<evidence type="ECO:0000256" key="3">
    <source>
        <dbReference type="ARBA" id="ARBA00022729"/>
    </source>
</evidence>
<keyword evidence="2" id="KW-0813">Transport</keyword>
<dbReference type="PANTHER" id="PTHR30085">
    <property type="entry name" value="AMINO ACID ABC TRANSPORTER PERMEASE"/>
    <property type="match status" value="1"/>
</dbReference>
<evidence type="ECO:0000259" key="6">
    <source>
        <dbReference type="SMART" id="SM00062"/>
    </source>
</evidence>
<comment type="caution">
    <text evidence="7">The sequence shown here is derived from an EMBL/GenBank/DDBJ whole genome shotgun (WGS) entry which is preliminary data.</text>
</comment>
<organism evidence="7 8">
    <name type="scientific">Corynebacterium felinum</name>
    <dbReference type="NCBI Taxonomy" id="131318"/>
    <lineage>
        <taxon>Bacteria</taxon>
        <taxon>Bacillati</taxon>
        <taxon>Actinomycetota</taxon>
        <taxon>Actinomycetes</taxon>
        <taxon>Mycobacteriales</taxon>
        <taxon>Corynebacteriaceae</taxon>
        <taxon>Corynebacterium</taxon>
    </lineage>
</organism>
<proteinExistence type="inferred from homology"/>
<keyword evidence="8" id="KW-1185">Reference proteome</keyword>
<evidence type="ECO:0000256" key="5">
    <source>
        <dbReference type="SAM" id="SignalP"/>
    </source>
</evidence>
<dbReference type="SMART" id="SM00062">
    <property type="entry name" value="PBPb"/>
    <property type="match status" value="1"/>
</dbReference>
<dbReference type="InterPro" id="IPR001638">
    <property type="entry name" value="Solute-binding_3/MltF_N"/>
</dbReference>
<evidence type="ECO:0000256" key="4">
    <source>
        <dbReference type="SAM" id="MobiDB-lite"/>
    </source>
</evidence>
<dbReference type="RefSeq" id="WP_277103826.1">
    <property type="nucleotide sequence ID" value="NZ_BAAAJS010000014.1"/>
</dbReference>
<feature type="region of interest" description="Disordered" evidence="4">
    <location>
        <begin position="18"/>
        <end position="70"/>
    </location>
</feature>
<evidence type="ECO:0000313" key="8">
    <source>
        <dbReference type="Proteomes" id="UP001183619"/>
    </source>
</evidence>
<protein>
    <submittedName>
        <fullName evidence="7">Polar amino acid transport system substrate-binding protein</fullName>
    </submittedName>
</protein>